<dbReference type="OrthoDB" id="5062850at2759"/>
<sequence>MSPYPFLSLPFELRQIIYRHYFPLEGGYVFQPQSQKLGTVDGQPPDHALTYTCRLIASETKYLPLSCNTISFSSFYHPEWSRWAGRFDYLLSAQTEIRNDMLISLRRFITAEIYSKIDAEFPSYASVLRNMVQRGRADHFRSYVTYKWTEFETVIAEDERIDGLDITTSVFNRAVIYALQLLDQTPGEDFARWIDQELICWGDYRSLADFLDQCYAPWAMPSRADIDTMGHNLGDGRVWSEIQRWRTPRHARNPKYRDKFRFSATAVAIRFLTRLPINKRLSIRAMVLCEDRVAVGSHQCHSLGLIPFCKENSRLRIELRVSMFTNVFQAVDIANNHELRLVESDAANAEVYELLPCHIPGFVGTWLIEALALIDAGMPVGSYKLVLDGEPGIDLCSDIFQRIVHRNVACQLALERCASPDFISRRSFGFYVVKRRFIEAMLHLTSQTSILRCNFNPGQYWDVDELIETYPGWGANDWAASCGELDDHIAFSMTSAMPDWHERRLENYERKQVGDDAR</sequence>
<gene>
    <name evidence="1" type="ORF">FZEAL_7467</name>
</gene>
<protein>
    <submittedName>
        <fullName evidence="1">Uncharacterized protein</fullName>
    </submittedName>
</protein>
<keyword evidence="2" id="KW-1185">Reference proteome</keyword>
<dbReference type="AlphaFoldDB" id="A0A8H4UFY2"/>
<comment type="caution">
    <text evidence="1">The sequence shown here is derived from an EMBL/GenBank/DDBJ whole genome shotgun (WGS) entry which is preliminary data.</text>
</comment>
<dbReference type="Proteomes" id="UP000635477">
    <property type="component" value="Unassembled WGS sequence"/>
</dbReference>
<accession>A0A8H4UFY2</accession>
<reference evidence="1" key="1">
    <citation type="journal article" date="2020" name="BMC Genomics">
        <title>Correction to: Identification and distribution of gene clusters required for synthesis of sphingolipid metabolism inhibitors in diverse species of the filamentous fungus Fusarium.</title>
        <authorList>
            <person name="Kim H.S."/>
            <person name="Lohmar J.M."/>
            <person name="Busman M."/>
            <person name="Brown D.W."/>
            <person name="Naumann T.A."/>
            <person name="Divon H.H."/>
            <person name="Lysoe E."/>
            <person name="Uhlig S."/>
            <person name="Proctor R.H."/>
        </authorList>
    </citation>
    <scope>NUCLEOTIDE SEQUENCE</scope>
    <source>
        <strain evidence="1">NRRL 22465</strain>
    </source>
</reference>
<evidence type="ECO:0000313" key="2">
    <source>
        <dbReference type="Proteomes" id="UP000635477"/>
    </source>
</evidence>
<name>A0A8H4UFY2_9HYPO</name>
<evidence type="ECO:0000313" key="1">
    <source>
        <dbReference type="EMBL" id="KAF4975786.1"/>
    </source>
</evidence>
<dbReference type="EMBL" id="JABEYC010000603">
    <property type="protein sequence ID" value="KAF4975786.1"/>
    <property type="molecule type" value="Genomic_DNA"/>
</dbReference>
<reference evidence="1" key="2">
    <citation type="submission" date="2020-05" db="EMBL/GenBank/DDBJ databases">
        <authorList>
            <person name="Kim H.-S."/>
            <person name="Proctor R.H."/>
            <person name="Brown D.W."/>
        </authorList>
    </citation>
    <scope>NUCLEOTIDE SEQUENCE</scope>
    <source>
        <strain evidence="1">NRRL 22465</strain>
    </source>
</reference>
<organism evidence="1 2">
    <name type="scientific">Fusarium zealandicum</name>
    <dbReference type="NCBI Taxonomy" id="1053134"/>
    <lineage>
        <taxon>Eukaryota</taxon>
        <taxon>Fungi</taxon>
        <taxon>Dikarya</taxon>
        <taxon>Ascomycota</taxon>
        <taxon>Pezizomycotina</taxon>
        <taxon>Sordariomycetes</taxon>
        <taxon>Hypocreomycetidae</taxon>
        <taxon>Hypocreales</taxon>
        <taxon>Nectriaceae</taxon>
        <taxon>Fusarium</taxon>
        <taxon>Fusarium staphyleae species complex</taxon>
    </lineage>
</organism>
<proteinExistence type="predicted"/>